<protein>
    <submittedName>
        <fullName evidence="2">Uncharacterized protein</fullName>
    </submittedName>
</protein>
<feature type="region of interest" description="Disordered" evidence="1">
    <location>
        <begin position="99"/>
        <end position="187"/>
    </location>
</feature>
<accession>A0A9P4U8G9</accession>
<feature type="compositionally biased region" description="Polar residues" evidence="1">
    <location>
        <begin position="258"/>
        <end position="272"/>
    </location>
</feature>
<gene>
    <name evidence="2" type="ORF">P171DRAFT_487530</name>
</gene>
<dbReference type="OrthoDB" id="3786440at2759"/>
<evidence type="ECO:0000256" key="1">
    <source>
        <dbReference type="SAM" id="MobiDB-lite"/>
    </source>
</evidence>
<reference evidence="2" key="1">
    <citation type="journal article" date="2020" name="Stud. Mycol.">
        <title>101 Dothideomycetes genomes: a test case for predicting lifestyles and emergence of pathogens.</title>
        <authorList>
            <person name="Haridas S."/>
            <person name="Albert R."/>
            <person name="Binder M."/>
            <person name="Bloem J."/>
            <person name="Labutti K."/>
            <person name="Salamov A."/>
            <person name="Andreopoulos B."/>
            <person name="Baker S."/>
            <person name="Barry K."/>
            <person name="Bills G."/>
            <person name="Bluhm B."/>
            <person name="Cannon C."/>
            <person name="Castanera R."/>
            <person name="Culley D."/>
            <person name="Daum C."/>
            <person name="Ezra D."/>
            <person name="Gonzalez J."/>
            <person name="Henrissat B."/>
            <person name="Kuo A."/>
            <person name="Liang C."/>
            <person name="Lipzen A."/>
            <person name="Lutzoni F."/>
            <person name="Magnuson J."/>
            <person name="Mondo S."/>
            <person name="Nolan M."/>
            <person name="Ohm R."/>
            <person name="Pangilinan J."/>
            <person name="Park H.-J."/>
            <person name="Ramirez L."/>
            <person name="Alfaro M."/>
            <person name="Sun H."/>
            <person name="Tritt A."/>
            <person name="Yoshinaga Y."/>
            <person name="Zwiers L.-H."/>
            <person name="Turgeon B."/>
            <person name="Goodwin S."/>
            <person name="Spatafora J."/>
            <person name="Crous P."/>
            <person name="Grigoriev I."/>
        </authorList>
    </citation>
    <scope>NUCLEOTIDE SEQUENCE</scope>
    <source>
        <strain evidence="2">CBS 690.94</strain>
    </source>
</reference>
<dbReference type="AlphaFoldDB" id="A0A9P4U8G9"/>
<comment type="caution">
    <text evidence="2">The sequence shown here is derived from an EMBL/GenBank/DDBJ whole genome shotgun (WGS) entry which is preliminary data.</text>
</comment>
<feature type="compositionally biased region" description="Basic residues" evidence="1">
    <location>
        <begin position="158"/>
        <end position="175"/>
    </location>
</feature>
<name>A0A9P4U8G9_9PLEO</name>
<organism evidence="2 3">
    <name type="scientific">Karstenula rhodostoma CBS 690.94</name>
    <dbReference type="NCBI Taxonomy" id="1392251"/>
    <lineage>
        <taxon>Eukaryota</taxon>
        <taxon>Fungi</taxon>
        <taxon>Dikarya</taxon>
        <taxon>Ascomycota</taxon>
        <taxon>Pezizomycotina</taxon>
        <taxon>Dothideomycetes</taxon>
        <taxon>Pleosporomycetidae</taxon>
        <taxon>Pleosporales</taxon>
        <taxon>Massarineae</taxon>
        <taxon>Didymosphaeriaceae</taxon>
        <taxon>Karstenula</taxon>
    </lineage>
</organism>
<feature type="region of interest" description="Disordered" evidence="1">
    <location>
        <begin position="255"/>
        <end position="303"/>
    </location>
</feature>
<evidence type="ECO:0000313" key="2">
    <source>
        <dbReference type="EMBL" id="KAF2442279.1"/>
    </source>
</evidence>
<dbReference type="Proteomes" id="UP000799764">
    <property type="component" value="Unassembled WGS sequence"/>
</dbReference>
<feature type="compositionally biased region" description="Low complexity" evidence="1">
    <location>
        <begin position="289"/>
        <end position="301"/>
    </location>
</feature>
<evidence type="ECO:0000313" key="3">
    <source>
        <dbReference type="Proteomes" id="UP000799764"/>
    </source>
</evidence>
<dbReference type="EMBL" id="MU001504">
    <property type="protein sequence ID" value="KAF2442279.1"/>
    <property type="molecule type" value="Genomic_DNA"/>
</dbReference>
<proteinExistence type="predicted"/>
<sequence length="486" mass="52668">MTVGREITTPSGSGMPRRLVNEHMTDNHVAEDMRPLIIDTVNDNDDTPTFTPQSGSPAMMVTPPGVSTFTMFSERKHQSSEITITPVVQRPRLRRHANTAPSGIVPMFPGAKPQFTPQPPRRAISSTTAHAFSRSGSRERRRPSKALPLTQVEMSKLGRTKTRSRMSRQKSKRNSGGRMGPKAKPLVWRMSSPPKAFELPPEIKPSFSGRDRVKVKLKSMEMIKVGFVNTEPRGLPSASASSIVNTPNVFYKRPASVKTETPPSPAGSSTPLGSGAPPRGSSPLKNAISPKRSSPSSSLKSAECSTSGTLFTRAKHFSLPLSPVAQCVPWRRSMVVQGPWRNRTPVPEESKPVYIPGPIQLEEKIFATPRRNTGANVEHLDDGSVPQAKRFSDLVVLDSITMYFEAFGVATEASDADKGEKCTKGYACCASATYSSAAPRWHSNHSGGDISVSKGIARRRIISNGFWSSGPSQTSVATAVKGQPKV</sequence>
<keyword evidence="3" id="KW-1185">Reference proteome</keyword>